<dbReference type="SUPFAM" id="SSF50692">
    <property type="entry name" value="ADC-like"/>
    <property type="match status" value="1"/>
</dbReference>
<evidence type="ECO:0000256" key="2">
    <source>
        <dbReference type="ARBA" id="ARBA00001966"/>
    </source>
</evidence>
<dbReference type="GO" id="GO:0016491">
    <property type="term" value="F:oxidoreductase activity"/>
    <property type="evidence" value="ECO:0007669"/>
    <property type="project" value="UniProtKB-KW"/>
</dbReference>
<keyword evidence="13" id="KW-1185">Reference proteome</keyword>
<dbReference type="AlphaFoldDB" id="A0A8J7U4W1"/>
<evidence type="ECO:0000256" key="1">
    <source>
        <dbReference type="ARBA" id="ARBA00001942"/>
    </source>
</evidence>
<dbReference type="CDD" id="cd02754">
    <property type="entry name" value="MopB_Nitrate-R-NapA-like"/>
    <property type="match status" value="1"/>
</dbReference>
<reference evidence="12" key="1">
    <citation type="submission" date="2021-03" db="EMBL/GenBank/DDBJ databases">
        <authorList>
            <person name="Wang G."/>
        </authorList>
    </citation>
    <scope>NUCLEOTIDE SEQUENCE</scope>
    <source>
        <strain evidence="12">KCTC 12899</strain>
    </source>
</reference>
<keyword evidence="8" id="KW-0408">Iron</keyword>
<dbReference type="GO" id="GO:0016020">
    <property type="term" value="C:membrane"/>
    <property type="evidence" value="ECO:0007669"/>
    <property type="project" value="TreeGrafter"/>
</dbReference>
<dbReference type="GO" id="GO:0043546">
    <property type="term" value="F:molybdopterin cofactor binding"/>
    <property type="evidence" value="ECO:0007669"/>
    <property type="project" value="InterPro"/>
</dbReference>
<evidence type="ECO:0000256" key="9">
    <source>
        <dbReference type="ARBA" id="ARBA00023014"/>
    </source>
</evidence>
<dbReference type="PANTHER" id="PTHR43105:SF9">
    <property type="entry name" value="NADPH-FE(3+) OXIDOREDUCTASE SUBUNIT ALPHA"/>
    <property type="match status" value="1"/>
</dbReference>
<comment type="similarity">
    <text evidence="3">Belongs to the prokaryotic molybdopterin-containing oxidoreductase family. NasA/NapA/NarB subfamily.</text>
</comment>
<dbReference type="InterPro" id="IPR009010">
    <property type="entry name" value="Asp_de-COase-like_dom_sf"/>
</dbReference>
<dbReference type="SUPFAM" id="SSF53706">
    <property type="entry name" value="Formate dehydrogenase/DMSO reductase, domains 1-3"/>
    <property type="match status" value="1"/>
</dbReference>
<dbReference type="Proteomes" id="UP000664417">
    <property type="component" value="Unassembled WGS sequence"/>
</dbReference>
<evidence type="ECO:0000313" key="13">
    <source>
        <dbReference type="Proteomes" id="UP000664417"/>
    </source>
</evidence>
<evidence type="ECO:0000313" key="12">
    <source>
        <dbReference type="EMBL" id="MBO1321873.1"/>
    </source>
</evidence>
<dbReference type="Pfam" id="PF00384">
    <property type="entry name" value="Molybdopterin"/>
    <property type="match status" value="1"/>
</dbReference>
<dbReference type="CDD" id="cd02791">
    <property type="entry name" value="MopB_CT_Nitrate-R-NapA-like"/>
    <property type="match status" value="1"/>
</dbReference>
<evidence type="ECO:0000256" key="4">
    <source>
        <dbReference type="ARBA" id="ARBA00022485"/>
    </source>
</evidence>
<evidence type="ECO:0000256" key="10">
    <source>
        <dbReference type="ARBA" id="ARBA00023063"/>
    </source>
</evidence>
<accession>A0A8J7U4W1</accession>
<dbReference type="GO" id="GO:0045333">
    <property type="term" value="P:cellular respiration"/>
    <property type="evidence" value="ECO:0007669"/>
    <property type="project" value="UniProtKB-ARBA"/>
</dbReference>
<dbReference type="Gene3D" id="2.20.25.90">
    <property type="entry name" value="ADC-like domains"/>
    <property type="match status" value="1"/>
</dbReference>
<evidence type="ECO:0000259" key="11">
    <source>
        <dbReference type="PROSITE" id="PS51669"/>
    </source>
</evidence>
<dbReference type="Gene3D" id="3.40.228.10">
    <property type="entry name" value="Dimethylsulfoxide Reductase, domain 2"/>
    <property type="match status" value="1"/>
</dbReference>
<dbReference type="PROSITE" id="PS51669">
    <property type="entry name" value="4FE4S_MOW_BIS_MGD"/>
    <property type="match status" value="1"/>
</dbReference>
<protein>
    <submittedName>
        <fullName evidence="12">Nitrate reductase</fullName>
    </submittedName>
</protein>
<dbReference type="GO" id="GO:0046872">
    <property type="term" value="F:metal ion binding"/>
    <property type="evidence" value="ECO:0007669"/>
    <property type="project" value="UniProtKB-KW"/>
</dbReference>
<comment type="caution">
    <text evidence="12">The sequence shown here is derived from an EMBL/GenBank/DDBJ whole genome shotgun (WGS) entry which is preliminary data.</text>
</comment>
<keyword evidence="6" id="KW-0479">Metal-binding</keyword>
<dbReference type="InterPro" id="IPR050123">
    <property type="entry name" value="Prok_molybdopt-oxidoreductase"/>
</dbReference>
<name>A0A8J7U4W1_9BACT</name>
<evidence type="ECO:0000256" key="6">
    <source>
        <dbReference type="ARBA" id="ARBA00022723"/>
    </source>
</evidence>
<keyword evidence="9" id="KW-0411">Iron-sulfur</keyword>
<dbReference type="InterPro" id="IPR041957">
    <property type="entry name" value="CT_Nitrate-R-NapA-like"/>
</dbReference>
<dbReference type="RefSeq" id="WP_207861846.1">
    <property type="nucleotide sequence ID" value="NZ_JAFREP010000028.1"/>
</dbReference>
<evidence type="ECO:0000256" key="8">
    <source>
        <dbReference type="ARBA" id="ARBA00023004"/>
    </source>
</evidence>
<evidence type="ECO:0000256" key="7">
    <source>
        <dbReference type="ARBA" id="ARBA00023002"/>
    </source>
</evidence>
<gene>
    <name evidence="12" type="ORF">J3U88_25560</name>
</gene>
<dbReference type="EMBL" id="JAFREP010000028">
    <property type="protein sequence ID" value="MBO1321873.1"/>
    <property type="molecule type" value="Genomic_DNA"/>
</dbReference>
<feature type="domain" description="4Fe-4S Mo/W bis-MGD-type" evidence="11">
    <location>
        <begin position="2"/>
        <end position="58"/>
    </location>
</feature>
<dbReference type="Gene3D" id="2.40.40.20">
    <property type="match status" value="1"/>
</dbReference>
<proteinExistence type="inferred from homology"/>
<keyword evidence="10" id="KW-0534">Nitrate assimilation</keyword>
<dbReference type="GO" id="GO:0042128">
    <property type="term" value="P:nitrate assimilation"/>
    <property type="evidence" value="ECO:0007669"/>
    <property type="project" value="UniProtKB-KW"/>
</dbReference>
<dbReference type="InterPro" id="IPR006657">
    <property type="entry name" value="MoPterin_dinucl-bd_dom"/>
</dbReference>
<keyword evidence="5" id="KW-0500">Molybdenum</keyword>
<dbReference type="Gene3D" id="3.40.50.740">
    <property type="match status" value="1"/>
</dbReference>
<evidence type="ECO:0000256" key="5">
    <source>
        <dbReference type="ARBA" id="ARBA00022505"/>
    </source>
</evidence>
<dbReference type="InterPro" id="IPR006963">
    <property type="entry name" value="Mopterin_OxRdtase_4Fe-4S_dom"/>
</dbReference>
<dbReference type="InterPro" id="IPR006656">
    <property type="entry name" value="Mopterin_OxRdtase"/>
</dbReference>
<comment type="cofactor">
    <cofactor evidence="1">
        <name>Mo-bis(molybdopterin guanine dinucleotide)</name>
        <dbReference type="ChEBI" id="CHEBI:60539"/>
    </cofactor>
</comment>
<dbReference type="SMART" id="SM00926">
    <property type="entry name" value="Molybdop_Fe4S4"/>
    <property type="match status" value="1"/>
</dbReference>
<dbReference type="InterPro" id="IPR027467">
    <property type="entry name" value="MopterinOxRdtase_cofactor_BS"/>
</dbReference>
<keyword evidence="4" id="KW-0004">4Fe-4S</keyword>
<dbReference type="Pfam" id="PF04879">
    <property type="entry name" value="Molybdop_Fe4S4"/>
    <property type="match status" value="1"/>
</dbReference>
<evidence type="ECO:0000256" key="3">
    <source>
        <dbReference type="ARBA" id="ARBA00008747"/>
    </source>
</evidence>
<organism evidence="12 13">
    <name type="scientific">Acanthopleuribacter pedis</name>
    <dbReference type="NCBI Taxonomy" id="442870"/>
    <lineage>
        <taxon>Bacteria</taxon>
        <taxon>Pseudomonadati</taxon>
        <taxon>Acidobacteriota</taxon>
        <taxon>Holophagae</taxon>
        <taxon>Acanthopleuribacterales</taxon>
        <taxon>Acanthopleuribacteraceae</taxon>
        <taxon>Acanthopleuribacter</taxon>
    </lineage>
</organism>
<keyword evidence="7" id="KW-0560">Oxidoreductase</keyword>
<dbReference type="PROSITE" id="PS00551">
    <property type="entry name" value="MOLYBDOPTERIN_PROK_1"/>
    <property type="match status" value="1"/>
</dbReference>
<sequence length="823" mass="91555">MTGHRRTTCAYCGVGCGLIVEQRENGRVQVAADPDHPANFGRICLKGASLGESLSTARRATVPRVFGESVSWDHAAATVADRFRATIKNHGPESVAFYVSGQLLTEDYYVANKLMKGFIGAANIDTNSRLCMSSSVSAMSRAFGSDTVPGCYEDLEAADLIVLVGSNAAWCHPVLFQRFYDPHRANNPNMVVIDPRRTETATKADLHLSLRPGSDAALFNGLLHHLRKSDKLDFQFLEEHTRGFSATLTAAQPFSIPHTASECGVPEKDIARFFNLFARTPKVVTLFSQGVNQSSSGTDKVNAVLNCHLATGRIGKPGMGPFSLTGQGNAMGGREVGGLSTVLAAHMSFTPEDCDRVERFWHAPSLARKPGLKAVELFEAIHRGEVRALWVMCTNPAVSLPNSERVHEALQRIPFLVVSECEAETETTRFADVHLPAQTWGEKNGTVTNSERRISRRRAFLEPPGEARPDWWIISRVACEMGFMQAFSYTGPADIFREHAALSGFENTTRDFDISALAELSNREYEDLAPIQWPVNARYPRGRARLFETGRFFHNDTRARMIPIQPRPPKNPVCDTFPFALNTGRVRDQWHSMSRTGKVPRLFGHTPEPMLAIHPEDAAANGLDQNPSGLVMVRSKWGGLVARIAPTRDQPRGTLFLPFHWNGRFAQAARANRLVNPATDPLSGQPELKHTPVAVTVLVPRWFGFLLTQEQEVPPINDLCYQVSVPRQGFWRHELAGTRPIQDYARWLEKHWGLRPREENWLEYAVGGGGSYRAAQIVEGRLNTCFYLTEKAVLPDRTWLETVFAKKQLEARERRSLLAGSLI</sequence>
<dbReference type="Pfam" id="PF01568">
    <property type="entry name" value="Molydop_binding"/>
    <property type="match status" value="1"/>
</dbReference>
<dbReference type="GO" id="GO:0051539">
    <property type="term" value="F:4 iron, 4 sulfur cluster binding"/>
    <property type="evidence" value="ECO:0007669"/>
    <property type="project" value="UniProtKB-KW"/>
</dbReference>
<dbReference type="PANTHER" id="PTHR43105">
    <property type="entry name" value="RESPIRATORY NITRATE REDUCTASE"/>
    <property type="match status" value="1"/>
</dbReference>
<comment type="cofactor">
    <cofactor evidence="2">
        <name>[4Fe-4S] cluster</name>
        <dbReference type="ChEBI" id="CHEBI:49883"/>
    </cofactor>
</comment>